<dbReference type="InterPro" id="IPR036770">
    <property type="entry name" value="Ankyrin_rpt-contain_sf"/>
</dbReference>
<dbReference type="Pfam" id="PF00023">
    <property type="entry name" value="Ank"/>
    <property type="match status" value="1"/>
</dbReference>
<sequence>MSSIRIKVQLGDNKSNNKSYRKTLPSLIKFIYVLNSSSTKTINQLKHLLENYIIREFSYNNVQIVQLMTDDGYFLSNNDICSDVLEDNDRIICVDMEKFIEENYMTLDLENLWCEIKQHDASDNLEKYIKVGLNNCGKLFIRIYGTSTMYGLYMFNIFELIQIANEKKQQNSIIARLGNTNWFIEAKWEYDSISNTCLFLICNLKVGSNEQIWSNKLHILLDESHMCIEKGEIINLSGEITNDDILTDQQRERLKELALTIPSPKRIGPEIDIYRDKDKKITKYECEGESLVRMTYGSTNTVTVYQDFRSSDDGTFRQHFIITHITFSKKLNNLSDVVIQEHSTSTDKPISVVNVTVFYRTDDGSWHECEDVAIGPIALRNEEPRWLADSVINIESDKLLSFAIKGCLHVKERILLPKKIISLCKPLLIHGEKLIEKNDFENCLHLWEHTFHLYQNMNHETSLHRFVWIFCKMLATNVPISSQLFIQICRLTFERSQQNNTNHSIKNALCLVTIATMILEQQTLTETERLSIYQWINDLCRQQRRTSCGQTLLHLSVNDQTYRDINYRANEIKQILNFPNLATTQLLLTYGNRWIDVDTVDESNGNTALHILAHSTKTNALSIIQLLIDTGAHVDCLNKHNKTPYDYAKTTEIKTLLRKHQRPLLLKCLCARYIVEKQLNYTLNWHKGTYLNNFIYLHGCISKQDNFN</sequence>
<dbReference type="Proteomes" id="UP000663854">
    <property type="component" value="Unassembled WGS sequence"/>
</dbReference>
<keyword evidence="1" id="KW-0040">ANK repeat</keyword>
<dbReference type="AlphaFoldDB" id="A0A814AWN9"/>
<evidence type="ECO:0000256" key="1">
    <source>
        <dbReference type="PROSITE-ProRule" id="PRU00023"/>
    </source>
</evidence>
<dbReference type="SUPFAM" id="SSF48403">
    <property type="entry name" value="Ankyrin repeat"/>
    <property type="match status" value="1"/>
</dbReference>
<dbReference type="PROSITE" id="PS50088">
    <property type="entry name" value="ANK_REPEAT"/>
    <property type="match status" value="1"/>
</dbReference>
<proteinExistence type="predicted"/>
<reference evidence="2" key="1">
    <citation type="submission" date="2021-02" db="EMBL/GenBank/DDBJ databases">
        <authorList>
            <person name="Nowell W R."/>
        </authorList>
    </citation>
    <scope>NUCLEOTIDE SEQUENCE</scope>
</reference>
<evidence type="ECO:0000313" key="3">
    <source>
        <dbReference type="Proteomes" id="UP000663854"/>
    </source>
</evidence>
<name>A0A814AWN9_9BILA</name>
<comment type="caution">
    <text evidence="2">The sequence shown here is derived from an EMBL/GenBank/DDBJ whole genome shotgun (WGS) entry which is preliminary data.</text>
</comment>
<dbReference type="Gene3D" id="1.25.40.20">
    <property type="entry name" value="Ankyrin repeat-containing domain"/>
    <property type="match status" value="1"/>
</dbReference>
<accession>A0A814AWN9</accession>
<dbReference type="InterPro" id="IPR002110">
    <property type="entry name" value="Ankyrin_rpt"/>
</dbReference>
<organism evidence="2 3">
    <name type="scientific">Rotaria sordida</name>
    <dbReference type="NCBI Taxonomy" id="392033"/>
    <lineage>
        <taxon>Eukaryota</taxon>
        <taxon>Metazoa</taxon>
        <taxon>Spiralia</taxon>
        <taxon>Gnathifera</taxon>
        <taxon>Rotifera</taxon>
        <taxon>Eurotatoria</taxon>
        <taxon>Bdelloidea</taxon>
        <taxon>Philodinida</taxon>
        <taxon>Philodinidae</taxon>
        <taxon>Rotaria</taxon>
    </lineage>
</organism>
<protein>
    <submittedName>
        <fullName evidence="2">Uncharacterized protein</fullName>
    </submittedName>
</protein>
<dbReference type="EMBL" id="CAJNOH010000163">
    <property type="protein sequence ID" value="CAF0918679.1"/>
    <property type="molecule type" value="Genomic_DNA"/>
</dbReference>
<feature type="repeat" description="ANK" evidence="1">
    <location>
        <begin position="604"/>
        <end position="639"/>
    </location>
</feature>
<evidence type="ECO:0000313" key="2">
    <source>
        <dbReference type="EMBL" id="CAF0918679.1"/>
    </source>
</evidence>
<gene>
    <name evidence="2" type="ORF">PYM288_LOCUS10407</name>
</gene>
<dbReference type="PROSITE" id="PS50297">
    <property type="entry name" value="ANK_REP_REGION"/>
    <property type="match status" value="1"/>
</dbReference>